<evidence type="ECO:0000256" key="1">
    <source>
        <dbReference type="SAM" id="MobiDB-lite"/>
    </source>
</evidence>
<dbReference type="RefSeq" id="WP_084362524.1">
    <property type="nucleotide sequence ID" value="NZ_CP007515.1"/>
</dbReference>
<keyword evidence="2" id="KW-0614">Plasmid</keyword>
<geneLocation type="plasmid" evidence="2">
    <name>1</name>
</geneLocation>
<protein>
    <submittedName>
        <fullName evidence="2">Uncharacterized protein</fullName>
    </submittedName>
</protein>
<dbReference type="Proteomes" id="UP000025229">
    <property type="component" value="Plasmid 1"/>
</dbReference>
<name>A0A023X6Y3_RUBRA</name>
<feature type="compositionally biased region" description="Basic and acidic residues" evidence="1">
    <location>
        <begin position="1"/>
        <end position="10"/>
    </location>
</feature>
<sequence length="135" mass="14536">MSERSNERGGGRLAGALARKSGRAVAGSATGTGDLAPVRAASRPGVAGGGVRSRRRTSGPSRTRSADYKQCMAHIRKDVRERVEEARHNREVRAVLEEDLRAAGILFKPGNPEYSALVELLLVQWLENVGFGPED</sequence>
<evidence type="ECO:0000313" key="2">
    <source>
        <dbReference type="EMBL" id="AHY48207.1"/>
    </source>
</evidence>
<gene>
    <name evidence="2" type="ORF">RradSPS_2924</name>
    <name evidence="3" type="ORF">SIL72_14545</name>
</gene>
<evidence type="ECO:0000313" key="4">
    <source>
        <dbReference type="Proteomes" id="UP000025229"/>
    </source>
</evidence>
<organism evidence="2 4">
    <name type="scientific">Rubrobacter radiotolerans</name>
    <name type="common">Arthrobacter radiotolerans</name>
    <dbReference type="NCBI Taxonomy" id="42256"/>
    <lineage>
        <taxon>Bacteria</taxon>
        <taxon>Bacillati</taxon>
        <taxon>Actinomycetota</taxon>
        <taxon>Rubrobacteria</taxon>
        <taxon>Rubrobacterales</taxon>
        <taxon>Rubrobacteraceae</taxon>
        <taxon>Rubrobacter</taxon>
    </lineage>
</organism>
<dbReference type="HOGENOM" id="CLU_1884243_0_0_11"/>
<dbReference type="EMBL" id="CP007515">
    <property type="protein sequence ID" value="AHY48207.1"/>
    <property type="molecule type" value="Genomic_DNA"/>
</dbReference>
<evidence type="ECO:0000313" key="3">
    <source>
        <dbReference type="EMBL" id="MDX5895244.1"/>
    </source>
</evidence>
<accession>A0A023X6Y3</accession>
<dbReference type="KEGG" id="rrd:RradSPS_2924"/>
<reference evidence="2 4" key="1">
    <citation type="submission" date="2014-03" db="EMBL/GenBank/DDBJ databases">
        <title>Complete genome sequence of the Radio-Resistant Rubrobacter radiotolerans RSPS-4.</title>
        <authorList>
            <person name="Egas C.C."/>
            <person name="Barroso C.C."/>
            <person name="Froufe H.J.C."/>
            <person name="Pacheco J.J."/>
            <person name="Albuquerque L.L."/>
            <person name="da Costa M.M.S."/>
        </authorList>
    </citation>
    <scope>NUCLEOTIDE SEQUENCE [LARGE SCALE GENOMIC DNA]</scope>
    <source>
        <strain evidence="2 4">RSPS-4</strain>
        <plasmid evidence="2 4">1</plasmid>
    </source>
</reference>
<proteinExistence type="predicted"/>
<keyword evidence="4" id="KW-1185">Reference proteome</keyword>
<feature type="region of interest" description="Disordered" evidence="1">
    <location>
        <begin position="1"/>
        <end position="68"/>
    </location>
</feature>
<dbReference type="EMBL" id="JAWXXX010000002">
    <property type="protein sequence ID" value="MDX5895244.1"/>
    <property type="molecule type" value="Genomic_DNA"/>
</dbReference>
<dbReference type="AlphaFoldDB" id="A0A023X6Y3"/>
<dbReference type="Proteomes" id="UP001281130">
    <property type="component" value="Unassembled WGS sequence"/>
</dbReference>
<reference evidence="3" key="2">
    <citation type="submission" date="2023-11" db="EMBL/GenBank/DDBJ databases">
        <title>MicrobeMod: A computational toolkit for identifying prokaryotic methylation and restriction-modification with nanopore sequencing.</title>
        <authorList>
            <person name="Crits-Christoph A."/>
            <person name="Kang S.C."/>
            <person name="Lee H."/>
            <person name="Ostrov N."/>
        </authorList>
    </citation>
    <scope>NUCLEOTIDE SEQUENCE</scope>
    <source>
        <strain evidence="3">ATCC 51242</strain>
    </source>
</reference>